<keyword evidence="2" id="KW-1185">Reference proteome</keyword>
<dbReference type="Proteomes" id="UP001241377">
    <property type="component" value="Unassembled WGS sequence"/>
</dbReference>
<sequence>MSVSYDAQVVASSPHIPLPLDPIPQTLQELIQQKERWSPTPKSYFSDHYERNASQSPSPSPVKRRRIGKDNTQSEKRTSTLSQGCFRETSHCGGRKEETADRWGLDEEITSISFENPDITGRTYENPTVLTEPEQSTSYELGNDGTRMTTTGDMLSNEETDMIVDHVNLSLPPIDAVDSSASEFHPQHEPISVDQYDLESTAIKKDFAASAIPSHVPTKRQNAPLSPKQVNIPEIRTARSFTRENDFDRKQQVSGEENTNPQELSNAKTLYQNLPAATKPRSSVIPDVFCSPMDAQTGTKPIATSNTRNLQRTISTSTIKATFVKPALPVHTSLRGPANAVDSLTQGDSLQRSSKGPNTLSAKPSVFYDAPAENARALKRAASTSLMDATLSTTGNRESMLSLRKKRRIDGSVVAADYVTEKETEDGRKGRMRQDPSGTSKQQTQKNAERIQLDDYKRSYTKAFPSFIFLFEIDADKAQVRELKEKIKRLGGATEEFLSKKITHYITAKDIGLTSTVAPSSQKPASTASPFASINPNLSNRRSLSSRVNSEARSLLKIAPGVNGSKESLLSPYKSPGLLENKGMSSVALQAQQLGIKVWSLSKLARVLSMLIDPEIVTSGKNQKETDLSTLLEDERLHGTRERDSMAKRPDWHYFQEGSNYLLVEDATGESRPLMYKVYDKPTPVQTPAWPVLYSTFLKPSRDVLNRSPTTHPDQLRERAIALWIKREPYGDEKPPPLKSTSTLFDHTLINKKPVTRSSSLNNIAVSDTPRYHRDDSIMPYAAASGNSVILTSNIASTTSQRYSHSADFSAHGIPDYGKDKRIVQMNKRVQLLKGKASAQLAEKKQLEARKVLAVQNMTYGEELAEGDETIGGENSLMEEGSSSRRTRQDSFSVGGSISTSFPRAASSLDVFGDGNSHRSMDELVREKVIKILEDNRKPYDLSLDQLKAMKKASKRKNGIARFDLEAPPKAGYCENCRAKYESFEEHCQGRRHRRFAETVENFAALDVLLHSIRRPEPDAEYVDYNTISPPACPYDFFISEEQFAIYGDFEEMTEENWELFKAYCNRKSKQGQGQGQKQSYAPLEALEAEPRDTSAL</sequence>
<accession>A0ACC2VY65</accession>
<gene>
    <name evidence="1" type="ORF">QFC19_004435</name>
</gene>
<organism evidence="1 2">
    <name type="scientific">Naganishia cerealis</name>
    <dbReference type="NCBI Taxonomy" id="610337"/>
    <lineage>
        <taxon>Eukaryota</taxon>
        <taxon>Fungi</taxon>
        <taxon>Dikarya</taxon>
        <taxon>Basidiomycota</taxon>
        <taxon>Agaricomycotina</taxon>
        <taxon>Tremellomycetes</taxon>
        <taxon>Filobasidiales</taxon>
        <taxon>Filobasidiaceae</taxon>
        <taxon>Naganishia</taxon>
    </lineage>
</organism>
<reference evidence="1" key="1">
    <citation type="submission" date="2023-04" db="EMBL/GenBank/DDBJ databases">
        <title>Draft Genome sequencing of Naganishia species isolated from polar environments using Oxford Nanopore Technology.</title>
        <authorList>
            <person name="Leo P."/>
            <person name="Venkateswaran K."/>
        </authorList>
    </citation>
    <scope>NUCLEOTIDE SEQUENCE</scope>
    <source>
        <strain evidence="1">MNA-CCFEE 5261</strain>
    </source>
</reference>
<comment type="caution">
    <text evidence="1">The sequence shown here is derived from an EMBL/GenBank/DDBJ whole genome shotgun (WGS) entry which is preliminary data.</text>
</comment>
<name>A0ACC2VY65_9TREE</name>
<evidence type="ECO:0000313" key="1">
    <source>
        <dbReference type="EMBL" id="KAJ9103337.1"/>
    </source>
</evidence>
<dbReference type="EMBL" id="JASBWR010000047">
    <property type="protein sequence ID" value="KAJ9103337.1"/>
    <property type="molecule type" value="Genomic_DNA"/>
</dbReference>
<protein>
    <submittedName>
        <fullName evidence="1">Uncharacterized protein</fullName>
    </submittedName>
</protein>
<proteinExistence type="predicted"/>
<evidence type="ECO:0000313" key="2">
    <source>
        <dbReference type="Proteomes" id="UP001241377"/>
    </source>
</evidence>